<feature type="non-terminal residue" evidence="1">
    <location>
        <position position="1"/>
    </location>
</feature>
<accession>X0XMM8</accession>
<organism evidence="1">
    <name type="scientific">marine sediment metagenome</name>
    <dbReference type="NCBI Taxonomy" id="412755"/>
    <lineage>
        <taxon>unclassified sequences</taxon>
        <taxon>metagenomes</taxon>
        <taxon>ecological metagenomes</taxon>
    </lineage>
</organism>
<protein>
    <submittedName>
        <fullName evidence="1">Uncharacterized protein</fullName>
    </submittedName>
</protein>
<sequence>IEGELDLVVAEDRPMDMPELRDRLVELMELGVRCSTRSLEWLEKRIGDAEATG</sequence>
<name>X0XMM8_9ZZZZ</name>
<comment type="caution">
    <text evidence="1">The sequence shown here is derived from an EMBL/GenBank/DDBJ whole genome shotgun (WGS) entry which is preliminary data.</text>
</comment>
<reference evidence="1" key="1">
    <citation type="journal article" date="2014" name="Front. Microbiol.">
        <title>High frequency of phylogenetically diverse reductive dehalogenase-homologous genes in deep subseafloor sedimentary metagenomes.</title>
        <authorList>
            <person name="Kawai M."/>
            <person name="Futagami T."/>
            <person name="Toyoda A."/>
            <person name="Takaki Y."/>
            <person name="Nishi S."/>
            <person name="Hori S."/>
            <person name="Arai W."/>
            <person name="Tsubouchi T."/>
            <person name="Morono Y."/>
            <person name="Uchiyama I."/>
            <person name="Ito T."/>
            <person name="Fujiyama A."/>
            <person name="Inagaki F."/>
            <person name="Takami H."/>
        </authorList>
    </citation>
    <scope>NUCLEOTIDE SEQUENCE</scope>
    <source>
        <strain evidence="1">Expedition CK06-06</strain>
    </source>
</reference>
<gene>
    <name evidence="1" type="ORF">S01H1_55576</name>
</gene>
<dbReference type="AlphaFoldDB" id="X0XMM8"/>
<dbReference type="EMBL" id="BARS01036134">
    <property type="protein sequence ID" value="GAG26221.1"/>
    <property type="molecule type" value="Genomic_DNA"/>
</dbReference>
<evidence type="ECO:0000313" key="1">
    <source>
        <dbReference type="EMBL" id="GAG26221.1"/>
    </source>
</evidence>
<proteinExistence type="predicted"/>